<organism evidence="1 2">
    <name type="scientific">Desulfonema magnum</name>
    <dbReference type="NCBI Taxonomy" id="45655"/>
    <lineage>
        <taxon>Bacteria</taxon>
        <taxon>Pseudomonadati</taxon>
        <taxon>Thermodesulfobacteriota</taxon>
        <taxon>Desulfobacteria</taxon>
        <taxon>Desulfobacterales</taxon>
        <taxon>Desulfococcaceae</taxon>
        <taxon>Desulfonema</taxon>
    </lineage>
</organism>
<sequence length="41" mass="4673">MVIKIAVRNKRIKQQGVLTGKSGYSYIRKMEIPLLKAILLT</sequence>
<name>A0A975BH27_9BACT</name>
<dbReference type="KEGG" id="dmm:dnm_011780"/>
<dbReference type="Proteomes" id="UP000663722">
    <property type="component" value="Chromosome"/>
</dbReference>
<keyword evidence="2" id="KW-1185">Reference proteome</keyword>
<reference evidence="1" key="1">
    <citation type="journal article" date="2021" name="Microb. Physiol.">
        <title>Proteogenomic Insights into the Physiology of Marine, Sulfate-Reducing, Filamentous Desulfonema limicola and Desulfonema magnum.</title>
        <authorList>
            <person name="Schnaars V."/>
            <person name="Wohlbrand L."/>
            <person name="Scheve S."/>
            <person name="Hinrichs C."/>
            <person name="Reinhardt R."/>
            <person name="Rabus R."/>
        </authorList>
    </citation>
    <scope>NUCLEOTIDE SEQUENCE</scope>
    <source>
        <strain evidence="1">4be13</strain>
    </source>
</reference>
<evidence type="ECO:0000313" key="2">
    <source>
        <dbReference type="Proteomes" id="UP000663722"/>
    </source>
</evidence>
<proteinExistence type="predicted"/>
<dbReference type="EMBL" id="CP061800">
    <property type="protein sequence ID" value="QTA85173.1"/>
    <property type="molecule type" value="Genomic_DNA"/>
</dbReference>
<evidence type="ECO:0000313" key="1">
    <source>
        <dbReference type="EMBL" id="QTA85173.1"/>
    </source>
</evidence>
<accession>A0A975BH27</accession>
<gene>
    <name evidence="1" type="ORF">dnm_011780</name>
</gene>
<dbReference type="AlphaFoldDB" id="A0A975BH27"/>
<protein>
    <submittedName>
        <fullName evidence="1">Uncharacterized protein</fullName>
    </submittedName>
</protein>